<proteinExistence type="predicted"/>
<sequence length="145" mass="16346">MSKRVAKDPHVHTLPFPIYFTASYIYVNLAFIYDLGEVKIAKNKSLKNAHVRMKPLIMFLGEGRSLFISIHFSYIDPLRPGRVFHEHVNQPTQAALGITSNFMNPSPASPNCLNKCFARSCPILQSQSGTHDNNGICRKSRRLGM</sequence>
<name>A0A1Y2G9F6_9FUNG</name>
<comment type="caution">
    <text evidence="2">The sequence shown here is derived from an EMBL/GenBank/DDBJ whole genome shotgun (WGS) entry which is preliminary data.</text>
</comment>
<dbReference type="InParanoid" id="A0A1Y2G9F6"/>
<keyword evidence="1" id="KW-0812">Transmembrane</keyword>
<keyword evidence="1" id="KW-0472">Membrane</keyword>
<keyword evidence="3" id="KW-1185">Reference proteome</keyword>
<dbReference type="AlphaFoldDB" id="A0A1Y2G9F6"/>
<dbReference type="RefSeq" id="XP_021876267.1">
    <property type="nucleotide sequence ID" value="XM_022026918.1"/>
</dbReference>
<dbReference type="Proteomes" id="UP000193648">
    <property type="component" value="Unassembled WGS sequence"/>
</dbReference>
<keyword evidence="1" id="KW-1133">Transmembrane helix</keyword>
<evidence type="ECO:0000256" key="1">
    <source>
        <dbReference type="SAM" id="Phobius"/>
    </source>
</evidence>
<evidence type="ECO:0000313" key="3">
    <source>
        <dbReference type="Proteomes" id="UP000193648"/>
    </source>
</evidence>
<accession>A0A1Y2G9F6</accession>
<protein>
    <submittedName>
        <fullName evidence="2">Uncharacterized protein</fullName>
    </submittedName>
</protein>
<feature type="transmembrane region" description="Helical" evidence="1">
    <location>
        <begin position="16"/>
        <end position="35"/>
    </location>
</feature>
<gene>
    <name evidence="2" type="ORF">BCR41DRAFT_375126</name>
</gene>
<reference evidence="2 3" key="1">
    <citation type="submission" date="2016-07" db="EMBL/GenBank/DDBJ databases">
        <title>Pervasive Adenine N6-methylation of Active Genes in Fungi.</title>
        <authorList>
            <consortium name="DOE Joint Genome Institute"/>
            <person name="Mondo S.J."/>
            <person name="Dannebaum R.O."/>
            <person name="Kuo R.C."/>
            <person name="Labutti K."/>
            <person name="Haridas S."/>
            <person name="Kuo A."/>
            <person name="Salamov A."/>
            <person name="Ahrendt S.R."/>
            <person name="Lipzen A."/>
            <person name="Sullivan W."/>
            <person name="Andreopoulos W.B."/>
            <person name="Clum A."/>
            <person name="Lindquist E."/>
            <person name="Daum C."/>
            <person name="Ramamoorthy G.K."/>
            <person name="Gryganskyi A."/>
            <person name="Culley D."/>
            <person name="Magnuson J.K."/>
            <person name="James T.Y."/>
            <person name="O'Malley M.A."/>
            <person name="Stajich J.E."/>
            <person name="Spatafora J.W."/>
            <person name="Visel A."/>
            <person name="Grigoriev I.V."/>
        </authorList>
    </citation>
    <scope>NUCLEOTIDE SEQUENCE [LARGE SCALE GENOMIC DNA]</scope>
    <source>
        <strain evidence="2 3">NRRL 3116</strain>
    </source>
</reference>
<organism evidence="2 3">
    <name type="scientific">Lobosporangium transversale</name>
    <dbReference type="NCBI Taxonomy" id="64571"/>
    <lineage>
        <taxon>Eukaryota</taxon>
        <taxon>Fungi</taxon>
        <taxon>Fungi incertae sedis</taxon>
        <taxon>Mucoromycota</taxon>
        <taxon>Mortierellomycotina</taxon>
        <taxon>Mortierellomycetes</taxon>
        <taxon>Mortierellales</taxon>
        <taxon>Mortierellaceae</taxon>
        <taxon>Lobosporangium</taxon>
    </lineage>
</organism>
<evidence type="ECO:0000313" key="2">
    <source>
        <dbReference type="EMBL" id="ORZ02039.1"/>
    </source>
</evidence>
<dbReference type="GeneID" id="33568761"/>
<dbReference type="EMBL" id="MCFF01000061">
    <property type="protein sequence ID" value="ORZ02039.1"/>
    <property type="molecule type" value="Genomic_DNA"/>
</dbReference>